<comment type="subcellular location">
    <subcellularLocation>
        <location evidence="2">Cytoplasm</location>
    </subcellularLocation>
</comment>
<dbReference type="Proteomes" id="UP000277424">
    <property type="component" value="Unassembled WGS sequence"/>
</dbReference>
<keyword evidence="2" id="KW-0678">Repressor</keyword>
<dbReference type="InterPro" id="IPR004394">
    <property type="entry name" value="Iojap/RsfS/C7orf30"/>
</dbReference>
<comment type="caution">
    <text evidence="3">The sequence shown here is derived from an EMBL/GenBank/DDBJ whole genome shotgun (WGS) entry which is preliminary data.</text>
</comment>
<dbReference type="HAMAP" id="MF_01477">
    <property type="entry name" value="Iojap_RsfS"/>
    <property type="match status" value="1"/>
</dbReference>
<dbReference type="InterPro" id="IPR043519">
    <property type="entry name" value="NT_sf"/>
</dbReference>
<comment type="function">
    <text evidence="2">Functions as a ribosomal silencing factor. Interacts with ribosomal protein uL14 (rplN), blocking formation of intersubunit bridge B8. Prevents association of the 30S and 50S ribosomal subunits and the formation of functional ribosomes, thus repressing translation.</text>
</comment>
<proteinExistence type="inferred from homology"/>
<dbReference type="Gene3D" id="3.30.460.10">
    <property type="entry name" value="Beta Polymerase, domain 2"/>
    <property type="match status" value="1"/>
</dbReference>
<evidence type="ECO:0000313" key="4">
    <source>
        <dbReference type="Proteomes" id="UP000277424"/>
    </source>
</evidence>
<comment type="subunit">
    <text evidence="2">Interacts with ribosomal protein uL14 (rplN).</text>
</comment>
<dbReference type="PANTHER" id="PTHR21043">
    <property type="entry name" value="IOJAP SUPERFAMILY ORTHOLOG"/>
    <property type="match status" value="1"/>
</dbReference>
<protein>
    <recommendedName>
        <fullName evidence="2">Ribosomal silencing factor RsfS</fullName>
    </recommendedName>
</protein>
<dbReference type="NCBIfam" id="TIGR00090">
    <property type="entry name" value="rsfS_iojap_ybeB"/>
    <property type="match status" value="1"/>
</dbReference>
<dbReference type="SUPFAM" id="SSF81301">
    <property type="entry name" value="Nucleotidyltransferase"/>
    <property type="match status" value="1"/>
</dbReference>
<evidence type="ECO:0000313" key="3">
    <source>
        <dbReference type="EMBL" id="RKQ73467.1"/>
    </source>
</evidence>
<accession>A0A420WQZ3</accession>
<dbReference type="GO" id="GO:0005737">
    <property type="term" value="C:cytoplasm"/>
    <property type="evidence" value="ECO:0007669"/>
    <property type="project" value="UniProtKB-SubCell"/>
</dbReference>
<dbReference type="GO" id="GO:0017148">
    <property type="term" value="P:negative regulation of translation"/>
    <property type="evidence" value="ECO:0007669"/>
    <property type="project" value="UniProtKB-UniRule"/>
</dbReference>
<dbReference type="GO" id="GO:0042256">
    <property type="term" value="P:cytosolic ribosome assembly"/>
    <property type="evidence" value="ECO:0007669"/>
    <property type="project" value="UniProtKB-UniRule"/>
</dbReference>
<dbReference type="EMBL" id="RBIG01000001">
    <property type="protein sequence ID" value="RKQ73467.1"/>
    <property type="molecule type" value="Genomic_DNA"/>
</dbReference>
<name>A0A420WQZ3_9PROT</name>
<organism evidence="3 4">
    <name type="scientific">Oceanibaculum indicum</name>
    <dbReference type="NCBI Taxonomy" id="526216"/>
    <lineage>
        <taxon>Bacteria</taxon>
        <taxon>Pseudomonadati</taxon>
        <taxon>Pseudomonadota</taxon>
        <taxon>Alphaproteobacteria</taxon>
        <taxon>Rhodospirillales</taxon>
        <taxon>Oceanibaculaceae</taxon>
        <taxon>Oceanibaculum</taxon>
    </lineage>
</organism>
<keyword evidence="2" id="KW-0963">Cytoplasm</keyword>
<sequence>MQEAKVKRKSSKKKLSDNGAAQLLAIVEKSLDDDKAENVIVIDLAGKSSFADYMVIASGRSSRQVSAIAEHLRERLKAAGVAQVGAEGLSQGDWVLIDGGDIVIHLFRPEVRAFYNLEKMWGLEVPAAAEISTVAVTA</sequence>
<dbReference type="Pfam" id="PF02410">
    <property type="entry name" value="RsfS"/>
    <property type="match status" value="1"/>
</dbReference>
<gene>
    <name evidence="2" type="primary">rsfS</name>
    <name evidence="3" type="ORF">BCL74_1255</name>
</gene>
<reference evidence="3 4" key="1">
    <citation type="submission" date="2018-10" db="EMBL/GenBank/DDBJ databases">
        <title>Comparative analysis of microorganisms from saline springs in Andes Mountain Range, Colombia.</title>
        <authorList>
            <person name="Rubin E."/>
        </authorList>
    </citation>
    <scope>NUCLEOTIDE SEQUENCE [LARGE SCALE GENOMIC DNA]</scope>
    <source>
        <strain evidence="3 4">USBA 36</strain>
    </source>
</reference>
<evidence type="ECO:0000256" key="1">
    <source>
        <dbReference type="ARBA" id="ARBA00010574"/>
    </source>
</evidence>
<dbReference type="OrthoDB" id="9793681at2"/>
<dbReference type="PANTHER" id="PTHR21043:SF0">
    <property type="entry name" value="MITOCHONDRIAL ASSEMBLY OF RIBOSOMAL LARGE SUBUNIT PROTEIN 1"/>
    <property type="match status" value="1"/>
</dbReference>
<dbReference type="GO" id="GO:0090071">
    <property type="term" value="P:negative regulation of ribosome biogenesis"/>
    <property type="evidence" value="ECO:0007669"/>
    <property type="project" value="UniProtKB-UniRule"/>
</dbReference>
<comment type="similarity">
    <text evidence="1 2">Belongs to the Iojap/RsfS family.</text>
</comment>
<dbReference type="AlphaFoldDB" id="A0A420WQZ3"/>
<dbReference type="GO" id="GO:0043023">
    <property type="term" value="F:ribosomal large subunit binding"/>
    <property type="evidence" value="ECO:0007669"/>
    <property type="project" value="TreeGrafter"/>
</dbReference>
<keyword evidence="2" id="KW-0810">Translation regulation</keyword>
<evidence type="ECO:0000256" key="2">
    <source>
        <dbReference type="HAMAP-Rule" id="MF_01477"/>
    </source>
</evidence>